<organism evidence="2 3">
    <name type="scientific">Tenggerimyces flavus</name>
    <dbReference type="NCBI Taxonomy" id="1708749"/>
    <lineage>
        <taxon>Bacteria</taxon>
        <taxon>Bacillati</taxon>
        <taxon>Actinomycetota</taxon>
        <taxon>Actinomycetes</taxon>
        <taxon>Propionibacteriales</taxon>
        <taxon>Nocardioidaceae</taxon>
        <taxon>Tenggerimyces</taxon>
    </lineage>
</organism>
<protein>
    <submittedName>
        <fullName evidence="2">Uncharacterized protein</fullName>
    </submittedName>
</protein>
<evidence type="ECO:0000256" key="1">
    <source>
        <dbReference type="SAM" id="MobiDB-lite"/>
    </source>
</evidence>
<comment type="caution">
    <text evidence="2">The sequence shown here is derived from an EMBL/GenBank/DDBJ whole genome shotgun (WGS) entry which is preliminary data.</text>
</comment>
<sequence>MSRFSGPGHEVVDEIGKAYPPEMLSRPAGPRAWVRWLKREQAYVRNAATPEARRRATREHEQNGRILRQGRWVTP</sequence>
<evidence type="ECO:0000313" key="2">
    <source>
        <dbReference type="EMBL" id="MFC3762049.1"/>
    </source>
</evidence>
<dbReference type="EMBL" id="JBHRZH010000012">
    <property type="protein sequence ID" value="MFC3762049.1"/>
    <property type="molecule type" value="Genomic_DNA"/>
</dbReference>
<proteinExistence type="predicted"/>
<feature type="compositionally biased region" description="Basic and acidic residues" evidence="1">
    <location>
        <begin position="51"/>
        <end position="63"/>
    </location>
</feature>
<dbReference type="Proteomes" id="UP001595699">
    <property type="component" value="Unassembled WGS sequence"/>
</dbReference>
<reference evidence="3" key="1">
    <citation type="journal article" date="2019" name="Int. J. Syst. Evol. Microbiol.">
        <title>The Global Catalogue of Microorganisms (GCM) 10K type strain sequencing project: providing services to taxonomists for standard genome sequencing and annotation.</title>
        <authorList>
            <consortium name="The Broad Institute Genomics Platform"/>
            <consortium name="The Broad Institute Genome Sequencing Center for Infectious Disease"/>
            <person name="Wu L."/>
            <person name="Ma J."/>
        </authorList>
    </citation>
    <scope>NUCLEOTIDE SEQUENCE [LARGE SCALE GENOMIC DNA]</scope>
    <source>
        <strain evidence="3">CGMCC 4.7241</strain>
    </source>
</reference>
<evidence type="ECO:0000313" key="3">
    <source>
        <dbReference type="Proteomes" id="UP001595699"/>
    </source>
</evidence>
<keyword evidence="3" id="KW-1185">Reference proteome</keyword>
<accession>A0ABV7YB63</accession>
<feature type="region of interest" description="Disordered" evidence="1">
    <location>
        <begin position="48"/>
        <end position="75"/>
    </location>
</feature>
<name>A0ABV7YB63_9ACTN</name>
<gene>
    <name evidence="2" type="ORF">ACFOUW_14495</name>
</gene>
<dbReference type="RefSeq" id="WP_205120596.1">
    <property type="nucleotide sequence ID" value="NZ_JAFBCM010000001.1"/>
</dbReference>